<dbReference type="AlphaFoldDB" id="A0A066VGC0"/>
<evidence type="ECO:0000313" key="4">
    <source>
        <dbReference type="Proteomes" id="UP000027361"/>
    </source>
</evidence>
<keyword evidence="4" id="KW-1185">Reference proteome</keyword>
<feature type="compositionally biased region" description="Low complexity" evidence="1">
    <location>
        <begin position="54"/>
        <end position="68"/>
    </location>
</feature>
<proteinExistence type="predicted"/>
<organism evidence="3 4">
    <name type="scientific">Tilletiaria anomala (strain ATCC 24038 / CBS 436.72 / UBC 951)</name>
    <dbReference type="NCBI Taxonomy" id="1037660"/>
    <lineage>
        <taxon>Eukaryota</taxon>
        <taxon>Fungi</taxon>
        <taxon>Dikarya</taxon>
        <taxon>Basidiomycota</taxon>
        <taxon>Ustilaginomycotina</taxon>
        <taxon>Exobasidiomycetes</taxon>
        <taxon>Georgefischeriales</taxon>
        <taxon>Tilletiariaceae</taxon>
        <taxon>Tilletiaria</taxon>
    </lineage>
</organism>
<comment type="caution">
    <text evidence="3">The sequence shown here is derived from an EMBL/GenBank/DDBJ whole genome shotgun (WGS) entry which is preliminary data.</text>
</comment>
<dbReference type="GeneID" id="25265034"/>
<feature type="region of interest" description="Disordered" evidence="1">
    <location>
        <begin position="54"/>
        <end position="79"/>
    </location>
</feature>
<evidence type="ECO:0000256" key="1">
    <source>
        <dbReference type="SAM" id="MobiDB-lite"/>
    </source>
</evidence>
<dbReference type="RefSeq" id="XP_013241429.1">
    <property type="nucleotide sequence ID" value="XM_013385975.1"/>
</dbReference>
<feature type="chain" id="PRO_5001632019" description="Secreted protein" evidence="2">
    <location>
        <begin position="21"/>
        <end position="79"/>
    </location>
</feature>
<evidence type="ECO:0000313" key="3">
    <source>
        <dbReference type="EMBL" id="KDN40531.1"/>
    </source>
</evidence>
<dbReference type="InParanoid" id="A0A066VGC0"/>
<reference evidence="3 4" key="1">
    <citation type="submission" date="2014-05" db="EMBL/GenBank/DDBJ databases">
        <title>Draft genome sequence of a rare smut relative, Tilletiaria anomala UBC 951.</title>
        <authorList>
            <consortium name="DOE Joint Genome Institute"/>
            <person name="Toome M."/>
            <person name="Kuo A."/>
            <person name="Henrissat B."/>
            <person name="Lipzen A."/>
            <person name="Tritt A."/>
            <person name="Yoshinaga Y."/>
            <person name="Zane M."/>
            <person name="Barry K."/>
            <person name="Grigoriev I.V."/>
            <person name="Spatafora J.W."/>
            <person name="Aimea M.C."/>
        </authorList>
    </citation>
    <scope>NUCLEOTIDE SEQUENCE [LARGE SCALE GENOMIC DNA]</scope>
    <source>
        <strain evidence="3 4">UBC 951</strain>
    </source>
</reference>
<evidence type="ECO:0008006" key="5">
    <source>
        <dbReference type="Google" id="ProtNLM"/>
    </source>
</evidence>
<protein>
    <recommendedName>
        <fullName evidence="5">Secreted protein</fullName>
    </recommendedName>
</protein>
<gene>
    <name evidence="3" type="ORF">K437DRAFT_258633</name>
</gene>
<accession>A0A066VGC0</accession>
<name>A0A066VGC0_TILAU</name>
<evidence type="ECO:0000256" key="2">
    <source>
        <dbReference type="SAM" id="SignalP"/>
    </source>
</evidence>
<dbReference type="EMBL" id="JMSN01000090">
    <property type="protein sequence ID" value="KDN40531.1"/>
    <property type="molecule type" value="Genomic_DNA"/>
</dbReference>
<feature type="signal peptide" evidence="2">
    <location>
        <begin position="1"/>
        <end position="20"/>
    </location>
</feature>
<feature type="non-terminal residue" evidence="3">
    <location>
        <position position="79"/>
    </location>
</feature>
<keyword evidence="2" id="KW-0732">Signal</keyword>
<dbReference type="HOGENOM" id="CLU_2612698_0_0_1"/>
<dbReference type="Proteomes" id="UP000027361">
    <property type="component" value="Unassembled WGS sequence"/>
</dbReference>
<sequence>MWLLERHWLLTPTFALAVHASFTVIASSRQPSTFTFRRLPLPSHGCVDGCRSQPCSSHPSSASPLANSRGLAARRAWSH</sequence>